<dbReference type="Proteomes" id="UP000597138">
    <property type="component" value="Unassembled WGS sequence"/>
</dbReference>
<evidence type="ECO:0000313" key="5">
    <source>
        <dbReference type="Proteomes" id="UP000597138"/>
    </source>
</evidence>
<accession>A0A069P7U3</accession>
<sequence length="67" mass="7338">MDKDKTDGIKEQVKGWVDTAIGTVTGDEERKLKGDVEITNGASRKDYADQKDNIEKGVEDPGEPTNT</sequence>
<reference evidence="2" key="1">
    <citation type="journal article" date="2014" name="Int. J. Syst. Evol. Microbiol.">
        <title>Complete genome of a new Firmicutes species belonging to the dominant human colonic microbiota ('Ruminococcus bicirculans') reveals two chromosomes and a selective capacity to utilize plant glucans.</title>
        <authorList>
            <consortium name="NISC Comparative Sequencing Program"/>
            <person name="Wegmann U."/>
            <person name="Louis P."/>
            <person name="Goesmann A."/>
            <person name="Henrissat B."/>
            <person name="Duncan S.H."/>
            <person name="Flint H.J."/>
        </authorList>
    </citation>
    <scope>NUCLEOTIDE SEQUENCE</scope>
    <source>
        <strain evidence="2">CGMCC 1.11013</strain>
    </source>
</reference>
<evidence type="ECO:0000313" key="2">
    <source>
        <dbReference type="EMBL" id="GGD78188.1"/>
    </source>
</evidence>
<evidence type="ECO:0000313" key="3">
    <source>
        <dbReference type="EMBL" id="KDR36710.1"/>
    </source>
</evidence>
<dbReference type="InterPro" id="IPR036629">
    <property type="entry name" value="YjbJ_sf"/>
</dbReference>
<comment type="caution">
    <text evidence="3">The sequence shown here is derived from an EMBL/GenBank/DDBJ whole genome shotgun (WGS) entry which is preliminary data.</text>
</comment>
<dbReference type="RefSeq" id="WP_035959991.1">
    <property type="nucleotide sequence ID" value="NZ_BMEG01000005.1"/>
</dbReference>
<dbReference type="Proteomes" id="UP000027439">
    <property type="component" value="Unassembled WGS sequence"/>
</dbReference>
<organism evidence="3 4">
    <name type="scientific">Caballeronia grimmiae</name>
    <dbReference type="NCBI Taxonomy" id="1071679"/>
    <lineage>
        <taxon>Bacteria</taxon>
        <taxon>Pseudomonadati</taxon>
        <taxon>Pseudomonadota</taxon>
        <taxon>Betaproteobacteria</taxon>
        <taxon>Burkholderiales</taxon>
        <taxon>Burkholderiaceae</taxon>
        <taxon>Caballeronia</taxon>
    </lineage>
</organism>
<dbReference type="SUPFAM" id="SSF69047">
    <property type="entry name" value="Hypothetical protein YjbJ"/>
    <property type="match status" value="1"/>
</dbReference>
<dbReference type="Gene3D" id="1.10.1470.10">
    <property type="entry name" value="YjbJ"/>
    <property type="match status" value="1"/>
</dbReference>
<dbReference type="AlphaFoldDB" id="A0A069P7U3"/>
<proteinExistence type="predicted"/>
<evidence type="ECO:0000313" key="4">
    <source>
        <dbReference type="Proteomes" id="UP000027439"/>
    </source>
</evidence>
<dbReference type="STRING" id="1071679.BG57_09955"/>
<gene>
    <name evidence="3" type="ORF">BG57_09955</name>
    <name evidence="2" type="ORF">GCM10010985_35900</name>
</gene>
<reference evidence="3 4" key="2">
    <citation type="submission" date="2014-03" db="EMBL/GenBank/DDBJ databases">
        <title>Draft Genome Sequences of Four Burkholderia Strains.</title>
        <authorList>
            <person name="Liu X.Y."/>
            <person name="Li C.X."/>
            <person name="Xu J.H."/>
        </authorList>
    </citation>
    <scope>NUCLEOTIDE SEQUENCE [LARGE SCALE GENOMIC DNA]</scope>
    <source>
        <strain evidence="3 4">R27</strain>
    </source>
</reference>
<name>A0A069P7U3_9BURK</name>
<dbReference type="EMBL" id="BMEG01000005">
    <property type="protein sequence ID" value="GGD78188.1"/>
    <property type="molecule type" value="Genomic_DNA"/>
</dbReference>
<dbReference type="eggNOG" id="COG3237">
    <property type="taxonomic scope" value="Bacteria"/>
</dbReference>
<evidence type="ECO:0000256" key="1">
    <source>
        <dbReference type="SAM" id="MobiDB-lite"/>
    </source>
</evidence>
<feature type="compositionally biased region" description="Basic and acidic residues" evidence="1">
    <location>
        <begin position="43"/>
        <end position="59"/>
    </location>
</feature>
<keyword evidence="5" id="KW-1185">Reference proteome</keyword>
<protein>
    <submittedName>
        <fullName evidence="3">General stress protein CsbD</fullName>
    </submittedName>
</protein>
<dbReference type="EMBL" id="JFHE01000002">
    <property type="protein sequence ID" value="KDR36710.1"/>
    <property type="molecule type" value="Genomic_DNA"/>
</dbReference>
<reference evidence="5" key="3">
    <citation type="journal article" date="2019" name="Int. J. Syst. Evol. Microbiol.">
        <title>The Global Catalogue of Microorganisms (GCM) 10K type strain sequencing project: providing services to taxonomists for standard genome sequencing and annotation.</title>
        <authorList>
            <consortium name="The Broad Institute Genomics Platform"/>
            <consortium name="The Broad Institute Genome Sequencing Center for Infectious Disease"/>
            <person name="Wu L."/>
            <person name="Ma J."/>
        </authorList>
    </citation>
    <scope>NUCLEOTIDE SEQUENCE [LARGE SCALE GENOMIC DNA]</scope>
    <source>
        <strain evidence="5">CGMCC 1.11013</strain>
    </source>
</reference>
<feature type="region of interest" description="Disordered" evidence="1">
    <location>
        <begin position="35"/>
        <end position="67"/>
    </location>
</feature>
<dbReference type="OrthoDB" id="9032567at2"/>
<reference evidence="2" key="4">
    <citation type="submission" date="2024-05" db="EMBL/GenBank/DDBJ databases">
        <authorList>
            <person name="Sun Q."/>
            <person name="Zhou Y."/>
        </authorList>
    </citation>
    <scope>NUCLEOTIDE SEQUENCE</scope>
    <source>
        <strain evidence="2">CGMCC 1.11013</strain>
    </source>
</reference>